<protein>
    <submittedName>
        <fullName evidence="1">Uncharacterized protein</fullName>
    </submittedName>
</protein>
<sequence length="55" mass="6138">TITQNNPIQVLKFLKKSRIAVKKTTTVMNPRIPVDIPGKSNPTSPNVLIRIDEIV</sequence>
<proteinExistence type="predicted"/>
<organism evidence="1">
    <name type="scientific">marine sediment metagenome</name>
    <dbReference type="NCBI Taxonomy" id="412755"/>
    <lineage>
        <taxon>unclassified sequences</taxon>
        <taxon>metagenomes</taxon>
        <taxon>ecological metagenomes</taxon>
    </lineage>
</organism>
<comment type="caution">
    <text evidence="1">The sequence shown here is derived from an EMBL/GenBank/DDBJ whole genome shotgun (WGS) entry which is preliminary data.</text>
</comment>
<dbReference type="AlphaFoldDB" id="X1JBF0"/>
<gene>
    <name evidence="1" type="ORF">S03H2_62674</name>
</gene>
<name>X1JBF0_9ZZZZ</name>
<dbReference type="EMBL" id="BARU01040552">
    <property type="protein sequence ID" value="GAH78845.1"/>
    <property type="molecule type" value="Genomic_DNA"/>
</dbReference>
<reference evidence="1" key="1">
    <citation type="journal article" date="2014" name="Front. Microbiol.">
        <title>High frequency of phylogenetically diverse reductive dehalogenase-homologous genes in deep subseafloor sedimentary metagenomes.</title>
        <authorList>
            <person name="Kawai M."/>
            <person name="Futagami T."/>
            <person name="Toyoda A."/>
            <person name="Takaki Y."/>
            <person name="Nishi S."/>
            <person name="Hori S."/>
            <person name="Arai W."/>
            <person name="Tsubouchi T."/>
            <person name="Morono Y."/>
            <person name="Uchiyama I."/>
            <person name="Ito T."/>
            <person name="Fujiyama A."/>
            <person name="Inagaki F."/>
            <person name="Takami H."/>
        </authorList>
    </citation>
    <scope>NUCLEOTIDE SEQUENCE</scope>
    <source>
        <strain evidence="1">Expedition CK06-06</strain>
    </source>
</reference>
<evidence type="ECO:0000313" key="1">
    <source>
        <dbReference type="EMBL" id="GAH78845.1"/>
    </source>
</evidence>
<feature type="non-terminal residue" evidence="1">
    <location>
        <position position="1"/>
    </location>
</feature>
<accession>X1JBF0</accession>